<sequence>MGPFAQHLESSPLDESMPNGALDSAIAMLPVLVVEWRDQLEEAILDLLRQSPAYADQHNLTTDVLYHASTVFTCSRCRGVLTYPSVFAHGCFSKMLSTTDEWAISPNARMKKTDTVSLSRSQATWETGRVGALIHAAFSEMTVEFGAGVSIWYPGPLLQFSDPMHLHTVSLLDSLGLDRSTSATSFLATNPYVEGVCQCFRPGVAKRASAPRTAVRWLQAISQCRRHRSGSYADSFAPVDEAHLQGLAIHATAAPTRFAHRCLWCGVTLSSFSMEWHLMIKHGLSRADADRVREIAPFEAKRRDSTMMIGS</sequence>
<organism evidence="1 2">
    <name type="scientific">Coprinellus micaceus</name>
    <name type="common">Glistening ink-cap mushroom</name>
    <name type="synonym">Coprinus micaceus</name>
    <dbReference type="NCBI Taxonomy" id="71717"/>
    <lineage>
        <taxon>Eukaryota</taxon>
        <taxon>Fungi</taxon>
        <taxon>Dikarya</taxon>
        <taxon>Basidiomycota</taxon>
        <taxon>Agaricomycotina</taxon>
        <taxon>Agaricomycetes</taxon>
        <taxon>Agaricomycetidae</taxon>
        <taxon>Agaricales</taxon>
        <taxon>Agaricineae</taxon>
        <taxon>Psathyrellaceae</taxon>
        <taxon>Coprinellus</taxon>
    </lineage>
</organism>
<dbReference type="STRING" id="71717.A0A4Y7TBR9"/>
<comment type="caution">
    <text evidence="1">The sequence shown here is derived from an EMBL/GenBank/DDBJ whole genome shotgun (WGS) entry which is preliminary data.</text>
</comment>
<dbReference type="AlphaFoldDB" id="A0A4Y7TBR9"/>
<dbReference type="EMBL" id="QPFP01000019">
    <property type="protein sequence ID" value="TEB31404.1"/>
    <property type="molecule type" value="Genomic_DNA"/>
</dbReference>
<reference evidence="1 2" key="1">
    <citation type="journal article" date="2019" name="Nat. Ecol. Evol.">
        <title>Megaphylogeny resolves global patterns of mushroom evolution.</title>
        <authorList>
            <person name="Varga T."/>
            <person name="Krizsan K."/>
            <person name="Foldi C."/>
            <person name="Dima B."/>
            <person name="Sanchez-Garcia M."/>
            <person name="Sanchez-Ramirez S."/>
            <person name="Szollosi G.J."/>
            <person name="Szarkandi J.G."/>
            <person name="Papp V."/>
            <person name="Albert L."/>
            <person name="Andreopoulos W."/>
            <person name="Angelini C."/>
            <person name="Antonin V."/>
            <person name="Barry K.W."/>
            <person name="Bougher N.L."/>
            <person name="Buchanan P."/>
            <person name="Buyck B."/>
            <person name="Bense V."/>
            <person name="Catcheside P."/>
            <person name="Chovatia M."/>
            <person name="Cooper J."/>
            <person name="Damon W."/>
            <person name="Desjardin D."/>
            <person name="Finy P."/>
            <person name="Geml J."/>
            <person name="Haridas S."/>
            <person name="Hughes K."/>
            <person name="Justo A."/>
            <person name="Karasinski D."/>
            <person name="Kautmanova I."/>
            <person name="Kiss B."/>
            <person name="Kocsube S."/>
            <person name="Kotiranta H."/>
            <person name="LaButti K.M."/>
            <person name="Lechner B.E."/>
            <person name="Liimatainen K."/>
            <person name="Lipzen A."/>
            <person name="Lukacs Z."/>
            <person name="Mihaltcheva S."/>
            <person name="Morgado L.N."/>
            <person name="Niskanen T."/>
            <person name="Noordeloos M.E."/>
            <person name="Ohm R.A."/>
            <person name="Ortiz-Santana B."/>
            <person name="Ovrebo C."/>
            <person name="Racz N."/>
            <person name="Riley R."/>
            <person name="Savchenko A."/>
            <person name="Shiryaev A."/>
            <person name="Soop K."/>
            <person name="Spirin V."/>
            <person name="Szebenyi C."/>
            <person name="Tomsovsky M."/>
            <person name="Tulloss R.E."/>
            <person name="Uehling J."/>
            <person name="Grigoriev I.V."/>
            <person name="Vagvolgyi C."/>
            <person name="Papp T."/>
            <person name="Martin F.M."/>
            <person name="Miettinen O."/>
            <person name="Hibbett D.S."/>
            <person name="Nagy L.G."/>
        </authorList>
    </citation>
    <scope>NUCLEOTIDE SEQUENCE [LARGE SCALE GENOMIC DNA]</scope>
    <source>
        <strain evidence="1 2">FP101781</strain>
    </source>
</reference>
<accession>A0A4Y7TBR9</accession>
<dbReference type="Proteomes" id="UP000298030">
    <property type="component" value="Unassembled WGS sequence"/>
</dbReference>
<name>A0A4Y7TBR9_COPMI</name>
<keyword evidence="2" id="KW-1185">Reference proteome</keyword>
<proteinExistence type="predicted"/>
<protein>
    <submittedName>
        <fullName evidence="1">Uncharacterized protein</fullName>
    </submittedName>
</protein>
<evidence type="ECO:0000313" key="2">
    <source>
        <dbReference type="Proteomes" id="UP000298030"/>
    </source>
</evidence>
<gene>
    <name evidence="1" type="ORF">FA13DRAFT_365521</name>
</gene>
<evidence type="ECO:0000313" key="1">
    <source>
        <dbReference type="EMBL" id="TEB31404.1"/>
    </source>
</evidence>